<protein>
    <submittedName>
        <fullName evidence="1">SERTA domain-containing protein 3</fullName>
    </submittedName>
</protein>
<proteinExistence type="predicted"/>
<sequence>MHNHLQERRKHDDYFAPVLKRLAGEEVVKPGRKRAGFNIWQRQHKTYVDSLIEEKNKEFTDKGEDPPGMCSLWNFCRLLEIVKAEYKKLSDKEHAEWEHRAEKDQAERIEAAKAANKVTYPDDPSDRQGAIKHFPLWLLPILEEAKAITGLHISVFAGG</sequence>
<dbReference type="EMBL" id="JBAHYK010001611">
    <property type="protein sequence ID" value="KAL0567336.1"/>
    <property type="molecule type" value="Genomic_DNA"/>
</dbReference>
<gene>
    <name evidence="1" type="primary">RBT1_39</name>
    <name evidence="1" type="ORF">V5O48_014659</name>
</gene>
<keyword evidence="2" id="KW-1185">Reference proteome</keyword>
<dbReference type="Proteomes" id="UP001465976">
    <property type="component" value="Unassembled WGS sequence"/>
</dbReference>
<accession>A0ABR3EWP6</accession>
<comment type="caution">
    <text evidence="1">The sequence shown here is derived from an EMBL/GenBank/DDBJ whole genome shotgun (WGS) entry which is preliminary data.</text>
</comment>
<organism evidence="1 2">
    <name type="scientific">Marasmius crinis-equi</name>
    <dbReference type="NCBI Taxonomy" id="585013"/>
    <lineage>
        <taxon>Eukaryota</taxon>
        <taxon>Fungi</taxon>
        <taxon>Dikarya</taxon>
        <taxon>Basidiomycota</taxon>
        <taxon>Agaricomycotina</taxon>
        <taxon>Agaricomycetes</taxon>
        <taxon>Agaricomycetidae</taxon>
        <taxon>Agaricales</taxon>
        <taxon>Marasmiineae</taxon>
        <taxon>Marasmiaceae</taxon>
        <taxon>Marasmius</taxon>
    </lineage>
</organism>
<reference evidence="1 2" key="1">
    <citation type="submission" date="2024-02" db="EMBL/GenBank/DDBJ databases">
        <title>A draft genome for the cacao thread blight pathogen Marasmius crinis-equi.</title>
        <authorList>
            <person name="Cohen S.P."/>
            <person name="Baruah I.K."/>
            <person name="Amoako-Attah I."/>
            <person name="Bukari Y."/>
            <person name="Meinhardt L.W."/>
            <person name="Bailey B.A."/>
        </authorList>
    </citation>
    <scope>NUCLEOTIDE SEQUENCE [LARGE SCALE GENOMIC DNA]</scope>
    <source>
        <strain evidence="1 2">GH-76</strain>
    </source>
</reference>
<evidence type="ECO:0000313" key="1">
    <source>
        <dbReference type="EMBL" id="KAL0567336.1"/>
    </source>
</evidence>
<evidence type="ECO:0000313" key="2">
    <source>
        <dbReference type="Proteomes" id="UP001465976"/>
    </source>
</evidence>
<name>A0ABR3EWP6_9AGAR</name>